<protein>
    <recommendedName>
        <fullName evidence="2">DOCKER domain-containing protein</fullName>
    </recommendedName>
</protein>
<comment type="caution">
    <text evidence="3">The sequence shown here is derived from an EMBL/GenBank/DDBJ whole genome shotgun (WGS) entry which is preliminary data.</text>
</comment>
<dbReference type="Proteomes" id="UP000179807">
    <property type="component" value="Unassembled WGS sequence"/>
</dbReference>
<evidence type="ECO:0000256" key="1">
    <source>
        <dbReference type="PROSITE-ProRule" id="PRU00984"/>
    </source>
</evidence>
<dbReference type="OrthoDB" id="18896at2759"/>
<dbReference type="VEuPathDB" id="TrichDB:TRFO_09404"/>
<dbReference type="GO" id="GO:0007264">
    <property type="term" value="P:small GTPase-mediated signal transduction"/>
    <property type="evidence" value="ECO:0007669"/>
    <property type="project" value="InterPro"/>
</dbReference>
<dbReference type="GO" id="GO:0005737">
    <property type="term" value="C:cytoplasm"/>
    <property type="evidence" value="ECO:0007669"/>
    <property type="project" value="TreeGrafter"/>
</dbReference>
<name>A0A1J4JDZ7_9EUKA</name>
<reference evidence="3" key="1">
    <citation type="submission" date="2016-10" db="EMBL/GenBank/DDBJ databases">
        <authorList>
            <person name="Benchimol M."/>
            <person name="Almeida L.G."/>
            <person name="Vasconcelos A.T."/>
            <person name="Perreira-Neves A."/>
            <person name="Rosa I.A."/>
            <person name="Tasca T."/>
            <person name="Bogo M.R."/>
            <person name="de Souza W."/>
        </authorList>
    </citation>
    <scope>NUCLEOTIDE SEQUENCE [LARGE SCALE GENOMIC DNA]</scope>
    <source>
        <strain evidence="3">K</strain>
    </source>
</reference>
<organism evidence="3 4">
    <name type="scientific">Tritrichomonas foetus</name>
    <dbReference type="NCBI Taxonomy" id="1144522"/>
    <lineage>
        <taxon>Eukaryota</taxon>
        <taxon>Metamonada</taxon>
        <taxon>Parabasalia</taxon>
        <taxon>Tritrichomonadida</taxon>
        <taxon>Tritrichomonadidae</taxon>
        <taxon>Tritrichomonas</taxon>
    </lineage>
</organism>
<dbReference type="InterPro" id="IPR043161">
    <property type="entry name" value="DOCK_C_lobe_A"/>
</dbReference>
<sequence>MIHHILSCQILFPSKSLNDLYYLIYEADNHLNSNPNQTKRTTLRILWELSKDKNFLNLEKFMFINENYKDFSKMYHNAIGYISDVRTKPVSLREEDELSDALECLVHLSNDAEYPKFEAKMWKLLVSLNLTCRNHIEAVISMNNYLKLVPCDNEHIKPFLDFTAICGRELHVQMYFKMIELCIHSNFDEYAIPFIDELKNKCIIPFKHVELMPQLTKLESSIYYNISSKSRVNSVFFRVTFLGNQFNNYYRNRTFIYRRDYDPDASNIFKKEIKNKFINATIEVSNPPPVDENNEIIFDDKNMCIYIQSIMPAYQEEIDDAFYAPAVDSIPKYLSEFKENDNIVIFRSENAIIENEKDVISLIFYPVMQHYYSTKKTFPTVRRRIEIDGKRYFNRSLDAITYTTLLIHRQVRKLESEKFWLQNITKNGKVPSEAYIIKMQQAISRIIQTGAGKSKKYAEVFLHKDYLKKNPQQKEKIENLSAILDQQTTAIDDAIKYLITVETEKTKPLNQKILEHYTVMMLELKPLLRKPT</sequence>
<dbReference type="GO" id="GO:0005085">
    <property type="term" value="F:guanyl-nucleotide exchange factor activity"/>
    <property type="evidence" value="ECO:0007669"/>
    <property type="project" value="InterPro"/>
</dbReference>
<dbReference type="GO" id="GO:0005886">
    <property type="term" value="C:plasma membrane"/>
    <property type="evidence" value="ECO:0007669"/>
    <property type="project" value="TreeGrafter"/>
</dbReference>
<comment type="similarity">
    <text evidence="1">Belongs to the DOCK family.</text>
</comment>
<feature type="domain" description="DOCKER" evidence="2">
    <location>
        <begin position="109"/>
        <end position="532"/>
    </location>
</feature>
<dbReference type="PANTHER" id="PTHR45653:SF10">
    <property type="entry name" value="MYOBLAST CITY, ISOFORM B"/>
    <property type="match status" value="1"/>
</dbReference>
<dbReference type="GeneID" id="94829557"/>
<dbReference type="AlphaFoldDB" id="A0A1J4JDZ7"/>
<dbReference type="EMBL" id="MLAK01001115">
    <property type="protein sequence ID" value="OHS97422.1"/>
    <property type="molecule type" value="Genomic_DNA"/>
</dbReference>
<dbReference type="PANTHER" id="PTHR45653">
    <property type="entry name" value="DEDICATOR OF CYTOKINESIS"/>
    <property type="match status" value="1"/>
</dbReference>
<proteinExistence type="inferred from homology"/>
<dbReference type="InterPro" id="IPR027357">
    <property type="entry name" value="DOCKER_dom"/>
</dbReference>
<accession>A0A1J4JDZ7</accession>
<gene>
    <name evidence="3" type="ORF">TRFO_09404</name>
</gene>
<dbReference type="InterPro" id="IPR043162">
    <property type="entry name" value="DOCK_C_lobe_C"/>
</dbReference>
<dbReference type="Gene3D" id="1.25.40.410">
    <property type="match status" value="1"/>
</dbReference>
<evidence type="ECO:0000313" key="3">
    <source>
        <dbReference type="EMBL" id="OHS97422.1"/>
    </source>
</evidence>
<keyword evidence="4" id="KW-1185">Reference proteome</keyword>
<evidence type="ECO:0000259" key="2">
    <source>
        <dbReference type="PROSITE" id="PS51651"/>
    </source>
</evidence>
<dbReference type="InterPro" id="IPR026791">
    <property type="entry name" value="DOCK"/>
</dbReference>
<dbReference type="GO" id="GO:0031267">
    <property type="term" value="F:small GTPase binding"/>
    <property type="evidence" value="ECO:0007669"/>
    <property type="project" value="TreeGrafter"/>
</dbReference>
<dbReference type="RefSeq" id="XP_068350559.1">
    <property type="nucleotide sequence ID" value="XM_068494853.1"/>
</dbReference>
<dbReference type="Gene3D" id="1.20.58.740">
    <property type="match status" value="1"/>
</dbReference>
<dbReference type="PROSITE" id="PS51651">
    <property type="entry name" value="DOCKER"/>
    <property type="match status" value="1"/>
</dbReference>
<evidence type="ECO:0000313" key="4">
    <source>
        <dbReference type="Proteomes" id="UP000179807"/>
    </source>
</evidence>